<evidence type="ECO:0000313" key="2">
    <source>
        <dbReference type="EMBL" id="KAJ3573949.1"/>
    </source>
</evidence>
<evidence type="ECO:0000313" key="3">
    <source>
        <dbReference type="Proteomes" id="UP001148614"/>
    </source>
</evidence>
<evidence type="ECO:0000256" key="1">
    <source>
        <dbReference type="SAM" id="MobiDB-lite"/>
    </source>
</evidence>
<protein>
    <submittedName>
        <fullName evidence="2">Uncharacterized protein</fullName>
    </submittedName>
</protein>
<feature type="region of interest" description="Disordered" evidence="1">
    <location>
        <begin position="466"/>
        <end position="499"/>
    </location>
</feature>
<keyword evidence="3" id="KW-1185">Reference proteome</keyword>
<sequence>MAVLQATAVNAPVGRPYNADFELHIWDNSKASPSSSEHVSDRSLSPQSGSIEIRPPVVRRANKSHGDSAREWQIRGKANGVPVDVLADSGSNINTVSKDEADRIGAVVESDTTRQIIQLASGERCFSLGDVTVEFTFEGEEKIYVLHCSVVETLEWAMIAGYDFLETTETLTRFRERRIREVAPSNLYHMPLSLMVECGTVSNGDGARMEGLINGSRTTVVPDTGSTINAMSTSHADLQGLEIDTTQRTRVNFVDGSTAMTRGVVEGTWIFLSPDKDNGPLLHLANYRRRKRGPGETTESQNIHDRSDDNEEDPNRDPWDYIWEYEWHVIDGLPVDAVLSLDFIKRHDVFNKHQHSFIRTSSRPTIPEILGICELPRGCEGLVDLAEAFLADLTSPDPFRYDMVVRESARRSEIQRTILSLPDDLQAIQRDTEKHRIIVWDSIKDLKDRGEDWKFRRDQYIASLCPHPTQASSSQSPTRQLDSSNNHGKGKKSWLWRSR</sequence>
<dbReference type="EMBL" id="JANPWZ010000645">
    <property type="protein sequence ID" value="KAJ3573949.1"/>
    <property type="molecule type" value="Genomic_DNA"/>
</dbReference>
<feature type="compositionally biased region" description="Polar residues" evidence="1">
    <location>
        <begin position="30"/>
        <end position="50"/>
    </location>
</feature>
<dbReference type="CDD" id="cd00303">
    <property type="entry name" value="retropepsin_like"/>
    <property type="match status" value="1"/>
</dbReference>
<feature type="compositionally biased region" description="Basic residues" evidence="1">
    <location>
        <begin position="488"/>
        <end position="499"/>
    </location>
</feature>
<organism evidence="2 3">
    <name type="scientific">Xylaria arbuscula</name>
    <dbReference type="NCBI Taxonomy" id="114810"/>
    <lineage>
        <taxon>Eukaryota</taxon>
        <taxon>Fungi</taxon>
        <taxon>Dikarya</taxon>
        <taxon>Ascomycota</taxon>
        <taxon>Pezizomycotina</taxon>
        <taxon>Sordariomycetes</taxon>
        <taxon>Xylariomycetidae</taxon>
        <taxon>Xylariales</taxon>
        <taxon>Xylariaceae</taxon>
        <taxon>Xylaria</taxon>
    </lineage>
</organism>
<feature type="region of interest" description="Disordered" evidence="1">
    <location>
        <begin position="30"/>
        <end position="54"/>
    </location>
</feature>
<reference evidence="2" key="1">
    <citation type="submission" date="2022-07" db="EMBL/GenBank/DDBJ databases">
        <title>Genome Sequence of Xylaria arbuscula.</title>
        <authorList>
            <person name="Buettner E."/>
        </authorList>
    </citation>
    <scope>NUCLEOTIDE SEQUENCE</scope>
    <source>
        <strain evidence="2">VT107</strain>
    </source>
</reference>
<dbReference type="Pfam" id="PF13650">
    <property type="entry name" value="Asp_protease_2"/>
    <property type="match status" value="1"/>
</dbReference>
<dbReference type="Proteomes" id="UP001148614">
    <property type="component" value="Unassembled WGS sequence"/>
</dbReference>
<dbReference type="InterPro" id="IPR021109">
    <property type="entry name" value="Peptidase_aspartic_dom_sf"/>
</dbReference>
<dbReference type="SUPFAM" id="SSF50630">
    <property type="entry name" value="Acid proteases"/>
    <property type="match status" value="1"/>
</dbReference>
<dbReference type="VEuPathDB" id="FungiDB:F4678DRAFT_461581"/>
<comment type="caution">
    <text evidence="2">The sequence shown here is derived from an EMBL/GenBank/DDBJ whole genome shotgun (WGS) entry which is preliminary data.</text>
</comment>
<feature type="compositionally biased region" description="Polar residues" evidence="1">
    <location>
        <begin position="469"/>
        <end position="487"/>
    </location>
</feature>
<proteinExistence type="predicted"/>
<dbReference type="Gene3D" id="2.40.70.10">
    <property type="entry name" value="Acid Proteases"/>
    <property type="match status" value="2"/>
</dbReference>
<accession>A0A9W8NFD3</accession>
<dbReference type="AlphaFoldDB" id="A0A9W8NFD3"/>
<gene>
    <name evidence="2" type="ORF">NPX13_g4518</name>
</gene>
<name>A0A9W8NFD3_9PEZI</name>
<feature type="compositionally biased region" description="Basic and acidic residues" evidence="1">
    <location>
        <begin position="302"/>
        <end position="315"/>
    </location>
</feature>
<feature type="region of interest" description="Disordered" evidence="1">
    <location>
        <begin position="284"/>
        <end position="315"/>
    </location>
</feature>